<feature type="compositionally biased region" description="Polar residues" evidence="1">
    <location>
        <begin position="187"/>
        <end position="199"/>
    </location>
</feature>
<feature type="compositionally biased region" description="Polar residues" evidence="1">
    <location>
        <begin position="119"/>
        <end position="153"/>
    </location>
</feature>
<dbReference type="Proteomes" id="UP000054683">
    <property type="component" value="Unassembled WGS sequence"/>
</dbReference>
<evidence type="ECO:0000256" key="1">
    <source>
        <dbReference type="SAM" id="MobiDB-lite"/>
    </source>
</evidence>
<dbReference type="RefSeq" id="WP_197500411.1">
    <property type="nucleotide sequence ID" value="NZ_FCOK02000088.1"/>
</dbReference>
<gene>
    <name evidence="2" type="ORF">AWB69_07878</name>
</gene>
<feature type="compositionally biased region" description="Low complexity" evidence="1">
    <location>
        <begin position="100"/>
        <end position="116"/>
    </location>
</feature>
<proteinExistence type="predicted"/>
<feature type="region of interest" description="Disordered" evidence="1">
    <location>
        <begin position="95"/>
        <end position="199"/>
    </location>
</feature>
<organism evidence="2 3">
    <name type="scientific">Caballeronia udeis</name>
    <dbReference type="NCBI Taxonomy" id="1232866"/>
    <lineage>
        <taxon>Bacteria</taxon>
        <taxon>Pseudomonadati</taxon>
        <taxon>Pseudomonadota</taxon>
        <taxon>Betaproteobacteria</taxon>
        <taxon>Burkholderiales</taxon>
        <taxon>Burkholderiaceae</taxon>
        <taxon>Caballeronia</taxon>
    </lineage>
</organism>
<protein>
    <submittedName>
        <fullName evidence="2">Uncharacterized protein</fullName>
    </submittedName>
</protein>
<reference evidence="2 3" key="1">
    <citation type="submission" date="2016-01" db="EMBL/GenBank/DDBJ databases">
        <authorList>
            <person name="Oliw E.H."/>
        </authorList>
    </citation>
    <scope>NUCLEOTIDE SEQUENCE [LARGE SCALE GENOMIC DNA]</scope>
    <source>
        <strain evidence="2">LMG 27134</strain>
    </source>
</reference>
<dbReference type="AlphaFoldDB" id="A0A158JG81"/>
<evidence type="ECO:0000313" key="2">
    <source>
        <dbReference type="EMBL" id="SAL67857.1"/>
    </source>
</evidence>
<accession>A0A158JG81</accession>
<name>A0A158JG81_9BURK</name>
<sequence>MSPELQPVRYVAIAALWLVLGFTALDAFAQAGGQPLILDTQTGIHSGAGGTVLQTGPLNGSGMVPARPTATLPELPQQDQQTIIVSPYIELQQGKHHAAQGYGSSPGSQPSSSNYQHGPRSTSPQSSASYGVSTGIQTQAPTSTQPAVPQARQSPGLPPIITPVPIATPKSVATKPAAILPVRSSDPHSQTGAVTTSLD</sequence>
<dbReference type="EMBL" id="FCOK02000088">
    <property type="protein sequence ID" value="SAL67857.1"/>
    <property type="molecule type" value="Genomic_DNA"/>
</dbReference>
<evidence type="ECO:0000313" key="3">
    <source>
        <dbReference type="Proteomes" id="UP000054683"/>
    </source>
</evidence>